<keyword evidence="3" id="KW-1185">Reference proteome</keyword>
<dbReference type="Proteomes" id="UP000503462">
    <property type="component" value="Chromosome 2"/>
</dbReference>
<proteinExistence type="predicted"/>
<reference evidence="2 3" key="1">
    <citation type="journal article" date="2016" name="Sci. Rep.">
        <title>Peltaster fructicola genome reveals evolution from an invasive phytopathogen to an ectophytic parasite.</title>
        <authorList>
            <person name="Xu C."/>
            <person name="Chen H."/>
            <person name="Gleason M.L."/>
            <person name="Xu J.R."/>
            <person name="Liu H."/>
            <person name="Zhang R."/>
            <person name="Sun G."/>
        </authorList>
    </citation>
    <scope>NUCLEOTIDE SEQUENCE [LARGE SCALE GENOMIC DNA]</scope>
    <source>
        <strain evidence="2 3">LNHT1506</strain>
    </source>
</reference>
<feature type="transmembrane region" description="Helical" evidence="1">
    <location>
        <begin position="12"/>
        <end position="30"/>
    </location>
</feature>
<dbReference type="GO" id="GO:0016020">
    <property type="term" value="C:membrane"/>
    <property type="evidence" value="ECO:0007669"/>
    <property type="project" value="InterPro"/>
</dbReference>
<dbReference type="Pfam" id="PF03694">
    <property type="entry name" value="Erg28"/>
    <property type="match status" value="1"/>
</dbReference>
<feature type="transmembrane region" description="Helical" evidence="1">
    <location>
        <begin position="81"/>
        <end position="102"/>
    </location>
</feature>
<feature type="transmembrane region" description="Helical" evidence="1">
    <location>
        <begin position="59"/>
        <end position="75"/>
    </location>
</feature>
<dbReference type="EMBL" id="CP051140">
    <property type="protein sequence ID" value="QIW98221.1"/>
    <property type="molecule type" value="Genomic_DNA"/>
</dbReference>
<name>A0A6H0XTX1_9PEZI</name>
<keyword evidence="1" id="KW-1133">Transmembrane helix</keyword>
<keyword evidence="1" id="KW-0472">Membrane</keyword>
<keyword evidence="1" id="KW-0812">Transmembrane</keyword>
<protein>
    <submittedName>
        <fullName evidence="2">Uncharacterized protein</fullName>
    </submittedName>
</protein>
<evidence type="ECO:0000256" key="1">
    <source>
        <dbReference type="SAM" id="Phobius"/>
    </source>
</evidence>
<dbReference type="InterPro" id="IPR005352">
    <property type="entry name" value="Erg28"/>
</dbReference>
<accession>A0A6H0XTX1</accession>
<sequence>MMALDWQSQALRLWLFFTAILSLVDFYKCYRSIAGQAHIKATYPNAPWQETSRLAARQLGMSHLLLVLIRIYAGMYFTDPAAFRVCHLSFVIVFFHFIGNCIDLGLVDTRSYQCLIEESRGIPTSFVIVQ</sequence>
<organism evidence="2 3">
    <name type="scientific">Peltaster fructicola</name>
    <dbReference type="NCBI Taxonomy" id="286661"/>
    <lineage>
        <taxon>Eukaryota</taxon>
        <taxon>Fungi</taxon>
        <taxon>Dikarya</taxon>
        <taxon>Ascomycota</taxon>
        <taxon>Pezizomycotina</taxon>
        <taxon>Dothideomycetes</taxon>
        <taxon>Dothideomycetes incertae sedis</taxon>
        <taxon>Peltaster</taxon>
    </lineage>
</organism>
<evidence type="ECO:0000313" key="3">
    <source>
        <dbReference type="Proteomes" id="UP000503462"/>
    </source>
</evidence>
<dbReference type="AlphaFoldDB" id="A0A6H0XTX1"/>
<gene>
    <name evidence="2" type="ORF">AMS68_003739</name>
</gene>
<evidence type="ECO:0000313" key="2">
    <source>
        <dbReference type="EMBL" id="QIW98221.1"/>
    </source>
</evidence>